<dbReference type="InterPro" id="IPR029058">
    <property type="entry name" value="AB_hydrolase_fold"/>
</dbReference>
<dbReference type="Gene3D" id="3.40.50.1820">
    <property type="entry name" value="alpha/beta hydrolase"/>
    <property type="match status" value="1"/>
</dbReference>
<feature type="region of interest" description="Disordered" evidence="1">
    <location>
        <begin position="201"/>
        <end position="224"/>
    </location>
</feature>
<evidence type="ECO:0000313" key="4">
    <source>
        <dbReference type="Proteomes" id="UP000555407"/>
    </source>
</evidence>
<keyword evidence="4" id="KW-1185">Reference proteome</keyword>
<proteinExistence type="predicted"/>
<dbReference type="AlphaFoldDB" id="A0A7X5V8I6"/>
<name>A0A7X5V8I6_9ACTN</name>
<sequence length="243" mass="26623">MSTGILLLHGSSGTPDLERARLLEAEGYDVLAPQWFSGAISEIPLESFPLDELAARNDRLAVIGVSRGAEAALLLGTVDPRIDVVVAISPSAYVWPWIENELQTSAWTWKGQPFPYVPFDLAWEPDDDPPRYREFYRQSLHAYGADADTARIPAERFTGELLLIAGGDDQVWPSVDFAEEIAEAREDLPTRTITVAAAGHRPLFPGEQPKSGGQRMARGGSEDADRELGALAWRDLLRLLAGS</sequence>
<feature type="domain" description="BAAT/Acyl-CoA thioester hydrolase C-terminal" evidence="2">
    <location>
        <begin position="57"/>
        <end position="206"/>
    </location>
</feature>
<dbReference type="SUPFAM" id="SSF53474">
    <property type="entry name" value="alpha/beta-Hydrolases"/>
    <property type="match status" value="1"/>
</dbReference>
<evidence type="ECO:0000256" key="1">
    <source>
        <dbReference type="SAM" id="MobiDB-lite"/>
    </source>
</evidence>
<gene>
    <name evidence="3" type="ORF">BJY22_002307</name>
</gene>
<dbReference type="Proteomes" id="UP000555407">
    <property type="component" value="Unassembled WGS sequence"/>
</dbReference>
<evidence type="ECO:0000313" key="3">
    <source>
        <dbReference type="EMBL" id="NIK56590.1"/>
    </source>
</evidence>
<dbReference type="InterPro" id="IPR014940">
    <property type="entry name" value="BAAT_C"/>
</dbReference>
<accession>A0A7X5V8I6</accession>
<reference evidence="3 4" key="1">
    <citation type="submission" date="2020-03" db="EMBL/GenBank/DDBJ databases">
        <title>Sequencing the genomes of 1000 actinobacteria strains.</title>
        <authorList>
            <person name="Klenk H.-P."/>
        </authorList>
    </citation>
    <scope>NUCLEOTIDE SEQUENCE [LARGE SCALE GENOMIC DNA]</scope>
    <source>
        <strain evidence="3 4">DSM 45490</strain>
    </source>
</reference>
<protein>
    <submittedName>
        <fullName evidence="3">Pimeloyl-ACP methyl ester carboxylesterase</fullName>
    </submittedName>
</protein>
<organism evidence="3 4">
    <name type="scientific">Kribbella shirazensis</name>
    <dbReference type="NCBI Taxonomy" id="1105143"/>
    <lineage>
        <taxon>Bacteria</taxon>
        <taxon>Bacillati</taxon>
        <taxon>Actinomycetota</taxon>
        <taxon>Actinomycetes</taxon>
        <taxon>Propionibacteriales</taxon>
        <taxon>Kribbellaceae</taxon>
        <taxon>Kribbella</taxon>
    </lineage>
</organism>
<evidence type="ECO:0000259" key="2">
    <source>
        <dbReference type="Pfam" id="PF08840"/>
    </source>
</evidence>
<dbReference type="EMBL" id="JAASRO010000001">
    <property type="protein sequence ID" value="NIK56590.1"/>
    <property type="molecule type" value="Genomic_DNA"/>
</dbReference>
<dbReference type="RefSeq" id="WP_167206048.1">
    <property type="nucleotide sequence ID" value="NZ_JAASRO010000001.1"/>
</dbReference>
<comment type="caution">
    <text evidence="3">The sequence shown here is derived from an EMBL/GenBank/DDBJ whole genome shotgun (WGS) entry which is preliminary data.</text>
</comment>
<dbReference type="Pfam" id="PF08840">
    <property type="entry name" value="BAAT_C"/>
    <property type="match status" value="1"/>
</dbReference>